<dbReference type="OrthoDB" id="9814042at2"/>
<sequence length="266" mass="28046">MLMAVVVAAVAVSACSRLTFIKPDLGRRGYEQVAPGVQMTPDSYDSATSRARMLVQQGQTALAQGDVVAAGKAADQAVKAAPDLAITQTLAALVAERRGDSAKAGAHYRRAVELSPQQGGMQNNYGTWLCSNGRARESLEWFDRALADPGYRTPAVALANAGACADEAGLGELAGLYLERAIELEPANPVALGVMAQREFRAGDAFRARAFSQRRLAAAPADRHALVLASQIEEKLGDKEAAAGYVQRLRTEFPTSGSGTGDNGKR</sequence>
<name>A0A0A0ENF3_9GAMM</name>
<dbReference type="SMART" id="SM00028">
    <property type="entry name" value="TPR"/>
    <property type="match status" value="3"/>
</dbReference>
<dbReference type="STRING" id="1122185.N792_08370"/>
<dbReference type="eggNOG" id="COG3063">
    <property type="taxonomic scope" value="Bacteria"/>
</dbReference>
<dbReference type="SUPFAM" id="SSF48452">
    <property type="entry name" value="TPR-like"/>
    <property type="match status" value="1"/>
</dbReference>
<dbReference type="Proteomes" id="UP000030017">
    <property type="component" value="Unassembled WGS sequence"/>
</dbReference>
<dbReference type="EMBL" id="AVPS01000005">
    <property type="protein sequence ID" value="KGM51683.1"/>
    <property type="molecule type" value="Genomic_DNA"/>
</dbReference>
<dbReference type="InterPro" id="IPR011990">
    <property type="entry name" value="TPR-like_helical_dom_sf"/>
</dbReference>
<dbReference type="InterPro" id="IPR019734">
    <property type="entry name" value="TPR_rpt"/>
</dbReference>
<comment type="caution">
    <text evidence="1">The sequence shown here is derived from an EMBL/GenBank/DDBJ whole genome shotgun (WGS) entry which is preliminary data.</text>
</comment>
<gene>
    <name evidence="1" type="ORF">N792_08370</name>
</gene>
<dbReference type="NCBIfam" id="TIGR02521">
    <property type="entry name" value="type_IV_pilW"/>
    <property type="match status" value="1"/>
</dbReference>
<accession>A0A0A0ENF3</accession>
<dbReference type="AlphaFoldDB" id="A0A0A0ENF3"/>
<evidence type="ECO:0000313" key="1">
    <source>
        <dbReference type="EMBL" id="KGM51683.1"/>
    </source>
</evidence>
<organism evidence="1 2">
    <name type="scientific">Lysobacter concretionis Ko07 = DSM 16239</name>
    <dbReference type="NCBI Taxonomy" id="1122185"/>
    <lineage>
        <taxon>Bacteria</taxon>
        <taxon>Pseudomonadati</taxon>
        <taxon>Pseudomonadota</taxon>
        <taxon>Gammaproteobacteria</taxon>
        <taxon>Lysobacterales</taxon>
        <taxon>Lysobacteraceae</taxon>
        <taxon>Novilysobacter</taxon>
    </lineage>
</organism>
<dbReference type="InterPro" id="IPR013360">
    <property type="entry name" value="Pilus_4_PilW"/>
</dbReference>
<dbReference type="Gene3D" id="1.25.40.10">
    <property type="entry name" value="Tetratricopeptide repeat domain"/>
    <property type="match status" value="1"/>
</dbReference>
<protein>
    <submittedName>
        <fullName evidence="1">Uncharacterized protein</fullName>
    </submittedName>
</protein>
<reference evidence="1 2" key="1">
    <citation type="submission" date="2013-08" db="EMBL/GenBank/DDBJ databases">
        <title>Genome sequencing of Lysobacter.</title>
        <authorList>
            <person name="Zhang S."/>
            <person name="Wang G."/>
        </authorList>
    </citation>
    <scope>NUCLEOTIDE SEQUENCE [LARGE SCALE GENOMIC DNA]</scope>
    <source>
        <strain evidence="1 2">Ko07</strain>
    </source>
</reference>
<evidence type="ECO:0000313" key="2">
    <source>
        <dbReference type="Proteomes" id="UP000030017"/>
    </source>
</evidence>
<proteinExistence type="predicted"/>
<keyword evidence="2" id="KW-1185">Reference proteome</keyword>